<keyword evidence="1" id="KW-1133">Transmembrane helix</keyword>
<sequence length="133" mass="15511">MSIETTTMESMKEKFDKKYPEAKMLREMELRRTSRDLFNKSSVGKATSLVYFMIAVGSVFVYLKYFEVNILLSIFYGIVTWFTVTYIFDKILIKLSGIEGMVKKFNDEEIEVTGRKLEETLKEKGKSVNDLLE</sequence>
<dbReference type="Proteomes" id="UP000176608">
    <property type="component" value="Unassembled WGS sequence"/>
</dbReference>
<protein>
    <submittedName>
        <fullName evidence="2">Uncharacterized protein</fullName>
    </submittedName>
</protein>
<comment type="caution">
    <text evidence="2">The sequence shown here is derived from an EMBL/GenBank/DDBJ whole genome shotgun (WGS) entry which is preliminary data.</text>
</comment>
<dbReference type="AlphaFoldDB" id="A0A1F4URV3"/>
<dbReference type="EMBL" id="MEVA01000006">
    <property type="protein sequence ID" value="OGC47695.1"/>
    <property type="molecule type" value="Genomic_DNA"/>
</dbReference>
<feature type="transmembrane region" description="Helical" evidence="1">
    <location>
        <begin position="69"/>
        <end position="88"/>
    </location>
</feature>
<evidence type="ECO:0000313" key="2">
    <source>
        <dbReference type="EMBL" id="OGC47695.1"/>
    </source>
</evidence>
<keyword evidence="1" id="KW-0812">Transmembrane</keyword>
<proteinExistence type="predicted"/>
<organism evidence="2 3">
    <name type="scientific">candidate division WWE3 bacterium RIFCSPHIGHO2_01_FULL_42_13</name>
    <dbReference type="NCBI Taxonomy" id="1802617"/>
    <lineage>
        <taxon>Bacteria</taxon>
        <taxon>Katanobacteria</taxon>
    </lineage>
</organism>
<accession>A0A1F4URV3</accession>
<reference evidence="2 3" key="1">
    <citation type="journal article" date="2016" name="Nat. Commun.">
        <title>Thousands of microbial genomes shed light on interconnected biogeochemical processes in an aquifer system.</title>
        <authorList>
            <person name="Anantharaman K."/>
            <person name="Brown C.T."/>
            <person name="Hug L.A."/>
            <person name="Sharon I."/>
            <person name="Castelle C.J."/>
            <person name="Probst A.J."/>
            <person name="Thomas B.C."/>
            <person name="Singh A."/>
            <person name="Wilkins M.J."/>
            <person name="Karaoz U."/>
            <person name="Brodie E.L."/>
            <person name="Williams K.H."/>
            <person name="Hubbard S.S."/>
            <person name="Banfield J.F."/>
        </authorList>
    </citation>
    <scope>NUCLEOTIDE SEQUENCE [LARGE SCALE GENOMIC DNA]</scope>
</reference>
<dbReference type="STRING" id="1802617.A2886_02880"/>
<evidence type="ECO:0000313" key="3">
    <source>
        <dbReference type="Proteomes" id="UP000176608"/>
    </source>
</evidence>
<name>A0A1F4URV3_UNCKA</name>
<gene>
    <name evidence="2" type="ORF">A2886_02880</name>
</gene>
<keyword evidence="1" id="KW-0472">Membrane</keyword>
<feature type="transmembrane region" description="Helical" evidence="1">
    <location>
        <begin position="42"/>
        <end position="63"/>
    </location>
</feature>
<evidence type="ECO:0000256" key="1">
    <source>
        <dbReference type="SAM" id="Phobius"/>
    </source>
</evidence>